<dbReference type="SUPFAM" id="SSF53383">
    <property type="entry name" value="PLP-dependent transferases"/>
    <property type="match status" value="1"/>
</dbReference>
<dbReference type="EMBL" id="AECS01000018">
    <property type="protein sequence ID" value="EFQ04489.1"/>
    <property type="molecule type" value="Genomic_DNA"/>
</dbReference>
<evidence type="ECO:0000256" key="3">
    <source>
        <dbReference type="ARBA" id="ARBA00012239"/>
    </source>
</evidence>
<dbReference type="HOGENOM" id="CLU_003433_0_0_9"/>
<keyword evidence="8" id="KW-0411">Iron-sulfur</keyword>
<keyword evidence="6" id="KW-0663">Pyridoxal phosphate</keyword>
<dbReference type="InterPro" id="IPR015422">
    <property type="entry name" value="PyrdxlP-dep_Trfase_small"/>
</dbReference>
<dbReference type="GO" id="GO:0051536">
    <property type="term" value="F:iron-sulfur cluster binding"/>
    <property type="evidence" value="ECO:0007669"/>
    <property type="project" value="UniProtKB-KW"/>
</dbReference>
<evidence type="ECO:0000256" key="8">
    <source>
        <dbReference type="ARBA" id="ARBA00023014"/>
    </source>
</evidence>
<dbReference type="STRING" id="706434.HMPREF9429_00695"/>
<dbReference type="Gene3D" id="1.10.260.50">
    <property type="match status" value="1"/>
</dbReference>
<evidence type="ECO:0000256" key="7">
    <source>
        <dbReference type="ARBA" id="ARBA00023004"/>
    </source>
</evidence>
<sequence length="389" mass="42141">MINNDFLCEGKTMERIYLDYAATTPVDKRVLDAMMPYMTTEFGNPSSLHAFGQKARAAVQTARDRVAATIGAEGREILFTAGGTEADNLALFGYLRANCPEGGHLITTAVEHAAVLRSFEFLRTKGYDVTVLPVNKEGRVSIESVKNALKDDTVLVSIMAANNETGTLQPIRAVGELLQEHGAVLHVDAVQGFGWTDTNVKRLHIDLLSVASHKIYGPKGAGALYIRDGIQLAPDLIGGPQERNLRAGTENVPALVGFGKACELLQLEGKERIKHAACLKRYIVEQLGQRPDLYHVNGTLNDSLPNIINFSVARKDRTIVLISADRQGIALSAGSACESGAAQPSHVLEAMQTEAQWLTGSVRISLGKDTTESEVRRAVEVIRRIAGEE</sequence>
<evidence type="ECO:0000256" key="2">
    <source>
        <dbReference type="ARBA" id="ARBA00006490"/>
    </source>
</evidence>
<dbReference type="eggNOG" id="COG1104">
    <property type="taxonomic scope" value="Bacteria"/>
</dbReference>
<dbReference type="RefSeq" id="WP_006941596.1">
    <property type="nucleotide sequence ID" value="NZ_GL538191.1"/>
</dbReference>
<feature type="domain" description="Aminotransferase class V" evidence="11">
    <location>
        <begin position="16"/>
        <end position="377"/>
    </location>
</feature>
<evidence type="ECO:0000256" key="6">
    <source>
        <dbReference type="ARBA" id="ARBA00022898"/>
    </source>
</evidence>
<gene>
    <name evidence="12" type="ORF">HMPREF9429_00695</name>
</gene>
<dbReference type="PROSITE" id="PS00595">
    <property type="entry name" value="AA_TRANSFER_CLASS_5"/>
    <property type="match status" value="1"/>
</dbReference>
<organism evidence="12 13">
    <name type="scientific">Megasphaera micronuciformis F0359</name>
    <dbReference type="NCBI Taxonomy" id="706434"/>
    <lineage>
        <taxon>Bacteria</taxon>
        <taxon>Bacillati</taxon>
        <taxon>Bacillota</taxon>
        <taxon>Negativicutes</taxon>
        <taxon>Veillonellales</taxon>
        <taxon>Veillonellaceae</taxon>
        <taxon>Megasphaera</taxon>
    </lineage>
</organism>
<name>E2ZB69_9FIRM</name>
<evidence type="ECO:0000256" key="1">
    <source>
        <dbReference type="ARBA" id="ARBA00001933"/>
    </source>
</evidence>
<dbReference type="AlphaFoldDB" id="E2ZB69"/>
<reference evidence="12 13" key="1">
    <citation type="submission" date="2010-08" db="EMBL/GenBank/DDBJ databases">
        <authorList>
            <person name="Weinstock G."/>
            <person name="Sodergren E."/>
            <person name="Clifton S."/>
            <person name="Fulton L."/>
            <person name="Fulton B."/>
            <person name="Courtney L."/>
            <person name="Fronick C."/>
            <person name="Harrison M."/>
            <person name="Strong C."/>
            <person name="Farmer C."/>
            <person name="Delahaunty K."/>
            <person name="Markovic C."/>
            <person name="Hall O."/>
            <person name="Minx P."/>
            <person name="Tomlinson C."/>
            <person name="Mitreva M."/>
            <person name="Hou S."/>
            <person name="Chen J."/>
            <person name="Wollam A."/>
            <person name="Pepin K.H."/>
            <person name="Johnson M."/>
            <person name="Bhonagiri V."/>
            <person name="Zhang X."/>
            <person name="Suruliraj S."/>
            <person name="Warren W."/>
            <person name="Chinwalla A."/>
            <person name="Mardis E.R."/>
            <person name="Wilson R.K."/>
        </authorList>
    </citation>
    <scope>NUCLEOTIDE SEQUENCE [LARGE SCALE GENOMIC DNA]</scope>
    <source>
        <strain evidence="12 13">F0359</strain>
    </source>
</reference>
<keyword evidence="4 12" id="KW-0808">Transferase</keyword>
<dbReference type="Gene3D" id="3.40.640.10">
    <property type="entry name" value="Type I PLP-dependent aspartate aminotransferase-like (Major domain)"/>
    <property type="match status" value="1"/>
</dbReference>
<dbReference type="EC" id="2.8.1.7" evidence="3"/>
<comment type="catalytic activity">
    <reaction evidence="9">
        <text>(sulfur carrier)-H + L-cysteine = (sulfur carrier)-SH + L-alanine</text>
        <dbReference type="Rhea" id="RHEA:43892"/>
        <dbReference type="Rhea" id="RHEA-COMP:14737"/>
        <dbReference type="Rhea" id="RHEA-COMP:14739"/>
        <dbReference type="ChEBI" id="CHEBI:29917"/>
        <dbReference type="ChEBI" id="CHEBI:35235"/>
        <dbReference type="ChEBI" id="CHEBI:57972"/>
        <dbReference type="ChEBI" id="CHEBI:64428"/>
        <dbReference type="EC" id="2.8.1.7"/>
    </reaction>
</comment>
<dbReference type="PANTHER" id="PTHR11601:SF34">
    <property type="entry name" value="CYSTEINE DESULFURASE"/>
    <property type="match status" value="1"/>
</dbReference>
<dbReference type="InterPro" id="IPR015421">
    <property type="entry name" value="PyrdxlP-dep_Trfase_major"/>
</dbReference>
<evidence type="ECO:0000256" key="4">
    <source>
        <dbReference type="ARBA" id="ARBA00022679"/>
    </source>
</evidence>
<comment type="cofactor">
    <cofactor evidence="1 10">
        <name>pyridoxal 5'-phosphate</name>
        <dbReference type="ChEBI" id="CHEBI:597326"/>
    </cofactor>
</comment>
<evidence type="ECO:0000256" key="10">
    <source>
        <dbReference type="RuleBase" id="RU004504"/>
    </source>
</evidence>
<keyword evidence="5" id="KW-0479">Metal-binding</keyword>
<dbReference type="Proteomes" id="UP000003195">
    <property type="component" value="Unassembled WGS sequence"/>
</dbReference>
<protein>
    <recommendedName>
        <fullName evidence="3">cysteine desulfurase</fullName>
        <ecNumber evidence="3">2.8.1.7</ecNumber>
    </recommendedName>
</protein>
<dbReference type="InterPro" id="IPR016454">
    <property type="entry name" value="Cysteine_dSase"/>
</dbReference>
<accession>E2ZB69</accession>
<evidence type="ECO:0000256" key="5">
    <source>
        <dbReference type="ARBA" id="ARBA00022723"/>
    </source>
</evidence>
<dbReference type="InterPro" id="IPR000192">
    <property type="entry name" value="Aminotrans_V_dom"/>
</dbReference>
<dbReference type="Gene3D" id="3.90.1150.10">
    <property type="entry name" value="Aspartate Aminotransferase, domain 1"/>
    <property type="match status" value="1"/>
</dbReference>
<comment type="caution">
    <text evidence="12">The sequence shown here is derived from an EMBL/GenBank/DDBJ whole genome shotgun (WGS) entry which is preliminary data.</text>
</comment>
<dbReference type="GO" id="GO:0046872">
    <property type="term" value="F:metal ion binding"/>
    <property type="evidence" value="ECO:0007669"/>
    <property type="project" value="UniProtKB-KW"/>
</dbReference>
<evidence type="ECO:0000259" key="11">
    <source>
        <dbReference type="Pfam" id="PF00266"/>
    </source>
</evidence>
<dbReference type="GO" id="GO:0031071">
    <property type="term" value="F:cysteine desulfurase activity"/>
    <property type="evidence" value="ECO:0007669"/>
    <property type="project" value="UniProtKB-EC"/>
</dbReference>
<dbReference type="InterPro" id="IPR020578">
    <property type="entry name" value="Aminotrans_V_PyrdxlP_BS"/>
</dbReference>
<keyword evidence="12" id="KW-0032">Aminotransferase</keyword>
<dbReference type="Pfam" id="PF00266">
    <property type="entry name" value="Aminotran_5"/>
    <property type="match status" value="1"/>
</dbReference>
<proteinExistence type="inferred from homology"/>
<keyword evidence="7" id="KW-0408">Iron</keyword>
<dbReference type="NCBIfam" id="NF002806">
    <property type="entry name" value="PRK02948.1"/>
    <property type="match status" value="1"/>
</dbReference>
<dbReference type="GO" id="GO:0008483">
    <property type="term" value="F:transaminase activity"/>
    <property type="evidence" value="ECO:0007669"/>
    <property type="project" value="UniProtKB-KW"/>
</dbReference>
<evidence type="ECO:0000313" key="12">
    <source>
        <dbReference type="EMBL" id="EFQ04489.1"/>
    </source>
</evidence>
<dbReference type="PANTHER" id="PTHR11601">
    <property type="entry name" value="CYSTEINE DESULFURYLASE FAMILY MEMBER"/>
    <property type="match status" value="1"/>
</dbReference>
<dbReference type="PIRSF" id="PIRSF005572">
    <property type="entry name" value="NifS"/>
    <property type="match status" value="1"/>
</dbReference>
<evidence type="ECO:0000313" key="13">
    <source>
        <dbReference type="Proteomes" id="UP000003195"/>
    </source>
</evidence>
<dbReference type="InterPro" id="IPR015424">
    <property type="entry name" value="PyrdxlP-dep_Trfase"/>
</dbReference>
<comment type="similarity">
    <text evidence="2">Belongs to the class-V pyridoxal-phosphate-dependent aminotransferase family. NifS/IscS subfamily.</text>
</comment>
<keyword evidence="13" id="KW-1185">Reference proteome</keyword>
<dbReference type="FunFam" id="3.40.640.10:FF:000084">
    <property type="entry name" value="IscS-like cysteine desulfurase"/>
    <property type="match status" value="1"/>
</dbReference>
<evidence type="ECO:0000256" key="9">
    <source>
        <dbReference type="ARBA" id="ARBA00050776"/>
    </source>
</evidence>